<dbReference type="SUPFAM" id="SSF50382">
    <property type="entry name" value="Agglutinin"/>
    <property type="match status" value="2"/>
</dbReference>
<dbReference type="InterPro" id="IPR053237">
    <property type="entry name" value="Natterin_C"/>
</dbReference>
<feature type="domain" description="Agglutinin" evidence="1">
    <location>
        <begin position="1"/>
        <end position="145"/>
    </location>
</feature>
<proteinExistence type="predicted"/>
<dbReference type="InterPro" id="IPR008998">
    <property type="entry name" value="Agglutinin"/>
</dbReference>
<dbReference type="Gene3D" id="2.80.10.50">
    <property type="match status" value="2"/>
</dbReference>
<organism evidence="2 3">
    <name type="scientific">Saponaria officinalis</name>
    <name type="common">Common soapwort</name>
    <name type="synonym">Lychnis saponaria</name>
    <dbReference type="NCBI Taxonomy" id="3572"/>
    <lineage>
        <taxon>Eukaryota</taxon>
        <taxon>Viridiplantae</taxon>
        <taxon>Streptophyta</taxon>
        <taxon>Embryophyta</taxon>
        <taxon>Tracheophyta</taxon>
        <taxon>Spermatophyta</taxon>
        <taxon>Magnoliopsida</taxon>
        <taxon>eudicotyledons</taxon>
        <taxon>Gunneridae</taxon>
        <taxon>Pentapetalae</taxon>
        <taxon>Caryophyllales</taxon>
        <taxon>Caryophyllaceae</taxon>
        <taxon>Caryophylleae</taxon>
        <taxon>Saponaria</taxon>
    </lineage>
</organism>
<dbReference type="Pfam" id="PF07468">
    <property type="entry name" value="Agglutinin"/>
    <property type="match status" value="2"/>
</dbReference>
<evidence type="ECO:0000313" key="3">
    <source>
        <dbReference type="Proteomes" id="UP001443914"/>
    </source>
</evidence>
<keyword evidence="3" id="KW-1185">Reference proteome</keyword>
<sequence length="521" mass="58983">MSLPEYLVFSVNEENEDVRYLSFTADQKWLRFGPEEGVLSVTAKFAIEPASDGLIHIRSCYDNHYWVRYSVSEPWLSTSAPEPVEDQSKDNCTLFKPEMSSDTNFVSLLHVRSGLNVGMCPAGDDNAYNLCVQQSSPASLFRCINYASLVKLHKYNLIIGDNGRFLRVRTIRNKPFIQMESVGPSDPDNGFETFVTRNGNIRIKSIVPGKFLCLDHTDSFNWILADYAAESDPTNPNTLFEVVSSPVLSLRCLGNNHFCKRYTNTMNENCLAALGKSTEDKFIRLRFINLANPVYSYVTVKNFRHPRVYNTETEEILTNQVLENVNGLNLVARIRKNGHIHTIKQSFSNSVTHEPSVANFFSPIPFLTEDGQVAMTEEVASLGSTRWGNTRDSSSPKDVVMSYLLPPRTRVTASLIALTATFEVPFSYHVSDEFHSNNGSATQDLDDGVFTGIYTYATRVRIDLVEPLSTHQVCFPFIYSHYLFFLGYSTCNLIFNQIVFYGPKFTITSFKRNDFFKSKIS</sequence>
<dbReference type="EMBL" id="JBDFQZ010000003">
    <property type="protein sequence ID" value="KAK9741957.1"/>
    <property type="molecule type" value="Genomic_DNA"/>
</dbReference>
<accession>A0AAW1MAM9</accession>
<comment type="caution">
    <text evidence="2">The sequence shown here is derived from an EMBL/GenBank/DDBJ whole genome shotgun (WGS) entry which is preliminary data.</text>
</comment>
<dbReference type="SUPFAM" id="SSF56973">
    <property type="entry name" value="Aerolisin/ETX pore-forming domain"/>
    <property type="match status" value="1"/>
</dbReference>
<name>A0AAW1MAM9_SAPOF</name>
<dbReference type="InterPro" id="IPR036242">
    <property type="entry name" value="Agglutinin_dom_sf"/>
</dbReference>
<evidence type="ECO:0000313" key="2">
    <source>
        <dbReference type="EMBL" id="KAK9741957.1"/>
    </source>
</evidence>
<dbReference type="AlphaFoldDB" id="A0AAW1MAM9"/>
<dbReference type="Gene3D" id="2.170.15.10">
    <property type="entry name" value="Proaerolysin, chain A, domain 3"/>
    <property type="match status" value="1"/>
</dbReference>
<evidence type="ECO:0000259" key="1">
    <source>
        <dbReference type="SMART" id="SM00791"/>
    </source>
</evidence>
<dbReference type="PANTHER" id="PTHR39244:SF5">
    <property type="entry name" value="NATTERIN-3-LIKE"/>
    <property type="match status" value="1"/>
</dbReference>
<dbReference type="SMART" id="SM00791">
    <property type="entry name" value="Agglutinin"/>
    <property type="match status" value="2"/>
</dbReference>
<feature type="domain" description="Agglutinin" evidence="1">
    <location>
        <begin position="150"/>
        <end position="289"/>
    </location>
</feature>
<gene>
    <name evidence="2" type="ORF">RND81_03G139600</name>
</gene>
<dbReference type="Proteomes" id="UP001443914">
    <property type="component" value="Unassembled WGS sequence"/>
</dbReference>
<reference evidence="2" key="1">
    <citation type="submission" date="2024-03" db="EMBL/GenBank/DDBJ databases">
        <title>WGS assembly of Saponaria officinalis var. Norfolk2.</title>
        <authorList>
            <person name="Jenkins J."/>
            <person name="Shu S."/>
            <person name="Grimwood J."/>
            <person name="Barry K."/>
            <person name="Goodstein D."/>
            <person name="Schmutz J."/>
            <person name="Leebens-Mack J."/>
            <person name="Osbourn A."/>
        </authorList>
    </citation>
    <scope>NUCLEOTIDE SEQUENCE [LARGE SCALE GENOMIC DNA]</scope>
    <source>
        <strain evidence="2">JIC</strain>
    </source>
</reference>
<dbReference type="PANTHER" id="PTHR39244">
    <property type="entry name" value="NATTERIN-4"/>
    <property type="match status" value="1"/>
</dbReference>
<protein>
    <recommendedName>
        <fullName evidence="1">Agglutinin domain-containing protein</fullName>
    </recommendedName>
</protein>